<comment type="caution">
    <text evidence="1">The sequence shown here is derived from an EMBL/GenBank/DDBJ whole genome shotgun (WGS) entry which is preliminary data.</text>
</comment>
<sequence length="172" mass="18807">MVRARAAQLTEELEVRPEDLGPLVATAHSLRRRPGGWLHLQPGVPEETVPPPPRGLALLLAGSAPGPAPVATWVPGAVRRRIPGSGRQAVDQLGIQHGLAVRARPRLAEAGLWPPPAGWLLRQDDPRRGLVLEVRPEVELEQLLRWLLRATEALSGLPVSGRWRALVFRRAD</sequence>
<reference evidence="1 2" key="1">
    <citation type="submission" date="2024-09" db="EMBL/GenBank/DDBJ databases">
        <authorList>
            <person name="Sun Q."/>
            <person name="Mori K."/>
        </authorList>
    </citation>
    <scope>NUCLEOTIDE SEQUENCE [LARGE SCALE GENOMIC DNA]</scope>
    <source>
        <strain evidence="1 2">JCM 15389</strain>
    </source>
</reference>
<accession>A0ABV6C6R0</accession>
<name>A0ABV6C6R0_9ACTN</name>
<evidence type="ECO:0000313" key="1">
    <source>
        <dbReference type="EMBL" id="MFC0082511.1"/>
    </source>
</evidence>
<evidence type="ECO:0000313" key="2">
    <source>
        <dbReference type="Proteomes" id="UP001589788"/>
    </source>
</evidence>
<dbReference type="EMBL" id="JBHLYQ010000110">
    <property type="protein sequence ID" value="MFC0082511.1"/>
    <property type="molecule type" value="Genomic_DNA"/>
</dbReference>
<keyword evidence="2" id="KW-1185">Reference proteome</keyword>
<dbReference type="RefSeq" id="WP_377790115.1">
    <property type="nucleotide sequence ID" value="NZ_JBHLYQ010000110.1"/>
</dbReference>
<protein>
    <submittedName>
        <fullName evidence="1">Uncharacterized protein</fullName>
    </submittedName>
</protein>
<organism evidence="1 2">
    <name type="scientific">Aciditerrimonas ferrireducens</name>
    <dbReference type="NCBI Taxonomy" id="667306"/>
    <lineage>
        <taxon>Bacteria</taxon>
        <taxon>Bacillati</taxon>
        <taxon>Actinomycetota</taxon>
        <taxon>Acidimicrobiia</taxon>
        <taxon>Acidimicrobiales</taxon>
        <taxon>Acidimicrobiaceae</taxon>
        <taxon>Aciditerrimonas</taxon>
    </lineage>
</organism>
<proteinExistence type="predicted"/>
<dbReference type="Proteomes" id="UP001589788">
    <property type="component" value="Unassembled WGS sequence"/>
</dbReference>
<gene>
    <name evidence="1" type="ORF">ACFFRE_10255</name>
</gene>